<dbReference type="GO" id="GO:0051539">
    <property type="term" value="F:4 iron, 4 sulfur cluster binding"/>
    <property type="evidence" value="ECO:0007669"/>
    <property type="project" value="UniProtKB-KW"/>
</dbReference>
<evidence type="ECO:0000256" key="5">
    <source>
        <dbReference type="ARBA" id="ARBA00023004"/>
    </source>
</evidence>
<accession>A0A9X4RL24</accession>
<dbReference type="CDD" id="cd01335">
    <property type="entry name" value="Radical_SAM"/>
    <property type="match status" value="1"/>
</dbReference>
<comment type="cofactor">
    <cofactor evidence="1">
        <name>[4Fe-4S] cluster</name>
        <dbReference type="ChEBI" id="CHEBI:49883"/>
    </cofactor>
</comment>
<protein>
    <submittedName>
        <fullName evidence="8">SPASM domain-containing protein</fullName>
    </submittedName>
</protein>
<comment type="caution">
    <text evidence="8">The sequence shown here is derived from an EMBL/GenBank/DDBJ whole genome shotgun (WGS) entry which is preliminary data.</text>
</comment>
<name>A0A9X4RL24_9BACT</name>
<dbReference type="InterPro" id="IPR058240">
    <property type="entry name" value="rSAM_sf"/>
</dbReference>
<gene>
    <name evidence="8" type="ORF">OLX77_03175</name>
</gene>
<reference evidence="8" key="1">
    <citation type="journal article" date="2022" name="bioRxiv">
        <title>Thiovibrio frasassiensisgen. nov., sp. nov., an autotrophic, elemental sulfur disproportionating bacterium isolated from sulfidic karst sediment, and proposal of Thiovibrionaceae fam. nov.</title>
        <authorList>
            <person name="Aronson H."/>
            <person name="Thomas C."/>
            <person name="Bhattacharyya M."/>
            <person name="Eckstein S."/>
            <person name="Jensen S."/>
            <person name="Barco R."/>
            <person name="Macalady J."/>
            <person name="Amend J."/>
        </authorList>
    </citation>
    <scope>NUCLEOTIDE SEQUENCE</scope>
    <source>
        <strain evidence="8">RS19-109</strain>
    </source>
</reference>
<dbReference type="EMBL" id="JAPHEH010000001">
    <property type="protein sequence ID" value="MDG4475160.1"/>
    <property type="molecule type" value="Genomic_DNA"/>
</dbReference>
<keyword evidence="9" id="KW-1185">Reference proteome</keyword>
<reference evidence="8" key="2">
    <citation type="submission" date="2022-10" db="EMBL/GenBank/DDBJ databases">
        <authorList>
            <person name="Aronson H.S."/>
        </authorList>
    </citation>
    <scope>NUCLEOTIDE SEQUENCE</scope>
    <source>
        <strain evidence="8">RS19-109</strain>
    </source>
</reference>
<evidence type="ECO:0000256" key="6">
    <source>
        <dbReference type="ARBA" id="ARBA00023014"/>
    </source>
</evidence>
<sequence length="287" mass="32133">MKKFKKIYLEITNRCNLSCSFCHQSERAKGFIRVENFRAILRNIEGHTDHLALHVLGEPLLHPELGEILALCREYNFKVNLTTNGTLLPQRQELLLTSPALRQINISLHSFSEQETHPPLAAYLAGIFGFLREAAATDLLISLRFWNLPAMETNLPSANDPILKALESFFGLPEPLATRLTPGHGITLAPKVFLSQNPRFTWPHGPAPDLGDKGTCRGLRDHVAILVDGTVVPCCLDAEADIALGNIHEQSLPEIINSPRAEAMRTGFSQRRLTEPLCRRCTFRQIF</sequence>
<keyword evidence="6" id="KW-0411">Iron-sulfur</keyword>
<dbReference type="Pfam" id="PF13186">
    <property type="entry name" value="SPASM"/>
    <property type="match status" value="1"/>
</dbReference>
<evidence type="ECO:0000313" key="8">
    <source>
        <dbReference type="EMBL" id="MDG4475160.1"/>
    </source>
</evidence>
<dbReference type="InterPro" id="IPR013785">
    <property type="entry name" value="Aldolase_TIM"/>
</dbReference>
<dbReference type="PANTHER" id="PTHR43787:SF10">
    <property type="entry name" value="COFACTOR MODIFYING PROTEIN"/>
    <property type="match status" value="1"/>
</dbReference>
<evidence type="ECO:0000259" key="7">
    <source>
        <dbReference type="PROSITE" id="PS51918"/>
    </source>
</evidence>
<evidence type="ECO:0000256" key="2">
    <source>
        <dbReference type="ARBA" id="ARBA00022485"/>
    </source>
</evidence>
<dbReference type="CDD" id="cd21122">
    <property type="entry name" value="SPASM_rSAM"/>
    <property type="match status" value="1"/>
</dbReference>
<keyword evidence="5" id="KW-0408">Iron</keyword>
<dbReference type="InterPro" id="IPR007197">
    <property type="entry name" value="rSAM"/>
</dbReference>
<dbReference type="Gene3D" id="3.20.20.70">
    <property type="entry name" value="Aldolase class I"/>
    <property type="match status" value="1"/>
</dbReference>
<evidence type="ECO:0000256" key="1">
    <source>
        <dbReference type="ARBA" id="ARBA00001966"/>
    </source>
</evidence>
<dbReference type="RefSeq" id="WP_307632135.1">
    <property type="nucleotide sequence ID" value="NZ_JAPHEH010000001.1"/>
</dbReference>
<evidence type="ECO:0000256" key="4">
    <source>
        <dbReference type="ARBA" id="ARBA00022723"/>
    </source>
</evidence>
<dbReference type="InterPro" id="IPR034391">
    <property type="entry name" value="AdoMet-like_SPASM_containing"/>
</dbReference>
<dbReference type="Pfam" id="PF04055">
    <property type="entry name" value="Radical_SAM"/>
    <property type="match status" value="1"/>
</dbReference>
<dbReference type="SFLD" id="SFLDG01387">
    <property type="entry name" value="BtrN-like_SPASM_domain_contain"/>
    <property type="match status" value="1"/>
</dbReference>
<keyword evidence="2" id="KW-0004">4Fe-4S</keyword>
<dbReference type="PROSITE" id="PS01305">
    <property type="entry name" value="MOAA_NIFB_PQQE"/>
    <property type="match status" value="1"/>
</dbReference>
<keyword evidence="3" id="KW-0949">S-adenosyl-L-methionine</keyword>
<dbReference type="AlphaFoldDB" id="A0A9X4RL24"/>
<keyword evidence="4" id="KW-0479">Metal-binding</keyword>
<dbReference type="InterPro" id="IPR000385">
    <property type="entry name" value="MoaA_NifB_PqqE_Fe-S-bd_CS"/>
</dbReference>
<dbReference type="GO" id="GO:0003824">
    <property type="term" value="F:catalytic activity"/>
    <property type="evidence" value="ECO:0007669"/>
    <property type="project" value="InterPro"/>
</dbReference>
<dbReference type="PROSITE" id="PS51918">
    <property type="entry name" value="RADICAL_SAM"/>
    <property type="match status" value="1"/>
</dbReference>
<dbReference type="InterPro" id="IPR023885">
    <property type="entry name" value="4Fe4S-binding_SPASM_dom"/>
</dbReference>
<dbReference type="PANTHER" id="PTHR43787">
    <property type="entry name" value="FEMO COFACTOR BIOSYNTHESIS PROTEIN NIFB-RELATED"/>
    <property type="match status" value="1"/>
</dbReference>
<dbReference type="SFLD" id="SFLDG01067">
    <property type="entry name" value="SPASM/twitch_domain_containing"/>
    <property type="match status" value="1"/>
</dbReference>
<feature type="domain" description="Radical SAM core" evidence="7">
    <location>
        <begin position="1"/>
        <end position="213"/>
    </location>
</feature>
<dbReference type="SUPFAM" id="SSF102114">
    <property type="entry name" value="Radical SAM enzymes"/>
    <property type="match status" value="1"/>
</dbReference>
<dbReference type="GO" id="GO:0046872">
    <property type="term" value="F:metal ion binding"/>
    <property type="evidence" value="ECO:0007669"/>
    <property type="project" value="UniProtKB-KW"/>
</dbReference>
<proteinExistence type="predicted"/>
<dbReference type="SFLD" id="SFLDS00029">
    <property type="entry name" value="Radical_SAM"/>
    <property type="match status" value="1"/>
</dbReference>
<evidence type="ECO:0000256" key="3">
    <source>
        <dbReference type="ARBA" id="ARBA00022691"/>
    </source>
</evidence>
<dbReference type="Proteomes" id="UP001154240">
    <property type="component" value="Unassembled WGS sequence"/>
</dbReference>
<organism evidence="8 9">
    <name type="scientific">Thiovibrio frasassiensis</name>
    <dbReference type="NCBI Taxonomy" id="2984131"/>
    <lineage>
        <taxon>Bacteria</taxon>
        <taxon>Pseudomonadati</taxon>
        <taxon>Thermodesulfobacteriota</taxon>
        <taxon>Desulfobulbia</taxon>
        <taxon>Desulfobulbales</taxon>
        <taxon>Thiovibrionaceae</taxon>
        <taxon>Thiovibrio</taxon>
    </lineage>
</organism>
<evidence type="ECO:0000313" key="9">
    <source>
        <dbReference type="Proteomes" id="UP001154240"/>
    </source>
</evidence>